<dbReference type="PANTHER" id="PTHR43827:SF8">
    <property type="entry name" value="ALDO_KETO REDUCTASE FAMILY PROTEIN"/>
    <property type="match status" value="1"/>
</dbReference>
<organism evidence="2 3">
    <name type="scientific">Rhizophlyctis rosea</name>
    <dbReference type="NCBI Taxonomy" id="64517"/>
    <lineage>
        <taxon>Eukaryota</taxon>
        <taxon>Fungi</taxon>
        <taxon>Fungi incertae sedis</taxon>
        <taxon>Chytridiomycota</taxon>
        <taxon>Chytridiomycota incertae sedis</taxon>
        <taxon>Chytridiomycetes</taxon>
        <taxon>Rhizophlyctidales</taxon>
        <taxon>Rhizophlyctidaceae</taxon>
        <taxon>Rhizophlyctis</taxon>
    </lineage>
</organism>
<dbReference type="InterPro" id="IPR020471">
    <property type="entry name" value="AKR"/>
</dbReference>
<feature type="domain" description="NADP-dependent oxidoreductase" evidence="1">
    <location>
        <begin position="13"/>
        <end position="193"/>
    </location>
</feature>
<sequence>MQAPRMLYGTAWKKERTTSLVVQAVLAGFRGVDTACQPKHYEEPLVGEAVQILAREHNIPRSSLFLQTKFTSLDGQDPNRIPYDPHATLSNQVRQSFARSLENLKTDYIDSLVLHSPMRTHADTLTVWSTLEQFHAAQKVRYLGVSNIYNPQALKKLYQDAHVKPSVVQNRFYADTGYDQEIRAFCREHGITYQSFWTLTGNPECLRLSPVVQIARKRQATAEQVFFKFVLQLGITPLTGTSSEKHVAEDLQVLEWGDLSQDEVKSIAAAIGILN</sequence>
<dbReference type="InterPro" id="IPR036812">
    <property type="entry name" value="NAD(P)_OxRdtase_dom_sf"/>
</dbReference>
<dbReference type="AlphaFoldDB" id="A0AAD5SJI3"/>
<dbReference type="Proteomes" id="UP001212841">
    <property type="component" value="Unassembled WGS sequence"/>
</dbReference>
<comment type="caution">
    <text evidence="2">The sequence shown here is derived from an EMBL/GenBank/DDBJ whole genome shotgun (WGS) entry which is preliminary data.</text>
</comment>
<dbReference type="Gene3D" id="3.20.20.100">
    <property type="entry name" value="NADP-dependent oxidoreductase domain"/>
    <property type="match status" value="1"/>
</dbReference>
<evidence type="ECO:0000313" key="2">
    <source>
        <dbReference type="EMBL" id="KAJ3056045.1"/>
    </source>
</evidence>
<evidence type="ECO:0000313" key="3">
    <source>
        <dbReference type="Proteomes" id="UP001212841"/>
    </source>
</evidence>
<name>A0AAD5SJI3_9FUNG</name>
<keyword evidence="3" id="KW-1185">Reference proteome</keyword>
<protein>
    <recommendedName>
        <fullName evidence="1">NADP-dependent oxidoreductase domain-containing protein</fullName>
    </recommendedName>
</protein>
<dbReference type="PANTHER" id="PTHR43827">
    <property type="entry name" value="2,5-DIKETO-D-GLUCONIC ACID REDUCTASE"/>
    <property type="match status" value="1"/>
</dbReference>
<dbReference type="Pfam" id="PF00248">
    <property type="entry name" value="Aldo_ket_red"/>
    <property type="match status" value="1"/>
</dbReference>
<dbReference type="SUPFAM" id="SSF51430">
    <property type="entry name" value="NAD(P)-linked oxidoreductase"/>
    <property type="match status" value="1"/>
</dbReference>
<proteinExistence type="predicted"/>
<dbReference type="InterPro" id="IPR023210">
    <property type="entry name" value="NADP_OxRdtase_dom"/>
</dbReference>
<dbReference type="GO" id="GO:0016491">
    <property type="term" value="F:oxidoreductase activity"/>
    <property type="evidence" value="ECO:0007669"/>
    <property type="project" value="InterPro"/>
</dbReference>
<evidence type="ECO:0000259" key="1">
    <source>
        <dbReference type="Pfam" id="PF00248"/>
    </source>
</evidence>
<dbReference type="CDD" id="cd19071">
    <property type="entry name" value="AKR_AKR1-5-like"/>
    <property type="match status" value="1"/>
</dbReference>
<dbReference type="EMBL" id="JADGJD010000048">
    <property type="protein sequence ID" value="KAJ3056045.1"/>
    <property type="molecule type" value="Genomic_DNA"/>
</dbReference>
<gene>
    <name evidence="2" type="ORF">HK097_008282</name>
</gene>
<accession>A0AAD5SJI3</accession>
<reference evidence="2" key="1">
    <citation type="submission" date="2020-05" db="EMBL/GenBank/DDBJ databases">
        <title>Phylogenomic resolution of chytrid fungi.</title>
        <authorList>
            <person name="Stajich J.E."/>
            <person name="Amses K."/>
            <person name="Simmons R."/>
            <person name="Seto K."/>
            <person name="Myers J."/>
            <person name="Bonds A."/>
            <person name="Quandt C.A."/>
            <person name="Barry K."/>
            <person name="Liu P."/>
            <person name="Grigoriev I."/>
            <person name="Longcore J.E."/>
            <person name="James T.Y."/>
        </authorList>
    </citation>
    <scope>NUCLEOTIDE SEQUENCE</scope>
    <source>
        <strain evidence="2">JEL0318</strain>
    </source>
</reference>